<dbReference type="Proteomes" id="UP001459204">
    <property type="component" value="Unassembled WGS sequence"/>
</dbReference>
<keyword evidence="2" id="KW-0732">Signal</keyword>
<feature type="region of interest" description="Disordered" evidence="1">
    <location>
        <begin position="164"/>
        <end position="190"/>
    </location>
</feature>
<evidence type="ECO:0000313" key="4">
    <source>
        <dbReference type="Proteomes" id="UP001459204"/>
    </source>
</evidence>
<proteinExistence type="predicted"/>
<evidence type="ECO:0000313" key="3">
    <source>
        <dbReference type="EMBL" id="MEL1264927.1"/>
    </source>
</evidence>
<comment type="caution">
    <text evidence="3">The sequence shown here is derived from an EMBL/GenBank/DDBJ whole genome shotgun (WGS) entry which is preliminary data.</text>
</comment>
<feature type="signal peptide" evidence="2">
    <location>
        <begin position="1"/>
        <end position="23"/>
    </location>
</feature>
<dbReference type="RefSeq" id="WP_341726106.1">
    <property type="nucleotide sequence ID" value="NZ_JBBWWT010000004.1"/>
</dbReference>
<sequence>MKHARSGAFTLLSLALAGSPALAQDQPAQKPGFFRQLGDSLKDAGERMVGAKPRSGSRIQAGPLYTPIDGAGRINGLYKNEDHQAAQMGRLDWPRVALTYKEWGASLPCWTVEARIWTSATASTTETFQACADAPLTIRDDLGEEAELNDNARAKATTDLMVGLRVRPGKPNTGDQRTSGPNPPREPFNFTTSRDGVAEQARKIALSAAWISGYLRAEDLYPGPSGILTPFRDTRVWIGGFDSNGNRDK</sequence>
<reference evidence="3 4" key="1">
    <citation type="submission" date="2024-04" db="EMBL/GenBank/DDBJ databases">
        <title>Draft genome sequence of Pseudoxanthomonas putridarboris WD12.</title>
        <authorList>
            <person name="Oh J."/>
        </authorList>
    </citation>
    <scope>NUCLEOTIDE SEQUENCE [LARGE SCALE GENOMIC DNA]</scope>
    <source>
        <strain evidence="3 4">WD12</strain>
    </source>
</reference>
<evidence type="ECO:0000256" key="2">
    <source>
        <dbReference type="SAM" id="SignalP"/>
    </source>
</evidence>
<organism evidence="3 4">
    <name type="scientific">Pseudoxanthomonas putridarboris</name>
    <dbReference type="NCBI Taxonomy" id="752605"/>
    <lineage>
        <taxon>Bacteria</taxon>
        <taxon>Pseudomonadati</taxon>
        <taxon>Pseudomonadota</taxon>
        <taxon>Gammaproteobacteria</taxon>
        <taxon>Lysobacterales</taxon>
        <taxon>Lysobacteraceae</taxon>
        <taxon>Pseudoxanthomonas</taxon>
    </lineage>
</organism>
<evidence type="ECO:0000256" key="1">
    <source>
        <dbReference type="SAM" id="MobiDB-lite"/>
    </source>
</evidence>
<protein>
    <submittedName>
        <fullName evidence="3">Uncharacterized protein</fullName>
    </submittedName>
</protein>
<gene>
    <name evidence="3" type="ORF">AAD027_11180</name>
</gene>
<accession>A0ABU9J137</accession>
<feature type="chain" id="PRO_5046002642" evidence="2">
    <location>
        <begin position="24"/>
        <end position="249"/>
    </location>
</feature>
<dbReference type="EMBL" id="JBBWWT010000004">
    <property type="protein sequence ID" value="MEL1264927.1"/>
    <property type="molecule type" value="Genomic_DNA"/>
</dbReference>
<keyword evidence="4" id="KW-1185">Reference proteome</keyword>
<name>A0ABU9J137_9GAMM</name>